<keyword evidence="4" id="KW-1185">Reference proteome</keyword>
<keyword evidence="1" id="KW-1133">Transmembrane helix</keyword>
<evidence type="ECO:0000313" key="3">
    <source>
        <dbReference type="EMBL" id="MFC4827005.1"/>
    </source>
</evidence>
<accession>A0ABD5Q8N8</accession>
<keyword evidence="1" id="KW-0472">Membrane</keyword>
<dbReference type="AlphaFoldDB" id="A0ABD5Q8N8"/>
<dbReference type="Pfam" id="PF09851">
    <property type="entry name" value="SHOCT"/>
    <property type="match status" value="1"/>
</dbReference>
<evidence type="ECO:0000259" key="2">
    <source>
        <dbReference type="Pfam" id="PF09851"/>
    </source>
</evidence>
<feature type="transmembrane region" description="Helical" evidence="1">
    <location>
        <begin position="54"/>
        <end position="75"/>
    </location>
</feature>
<evidence type="ECO:0000256" key="1">
    <source>
        <dbReference type="SAM" id="Phobius"/>
    </source>
</evidence>
<dbReference type="InterPro" id="IPR018649">
    <property type="entry name" value="SHOCT"/>
</dbReference>
<keyword evidence="1" id="KW-0812">Transmembrane</keyword>
<feature type="transmembrane region" description="Helical" evidence="1">
    <location>
        <begin position="12"/>
        <end position="34"/>
    </location>
</feature>
<evidence type="ECO:0000313" key="4">
    <source>
        <dbReference type="Proteomes" id="UP001595945"/>
    </source>
</evidence>
<organism evidence="3 4">
    <name type="scientific">Halorussus aquaticus</name>
    <dbReference type="NCBI Taxonomy" id="2953748"/>
    <lineage>
        <taxon>Archaea</taxon>
        <taxon>Methanobacteriati</taxon>
        <taxon>Methanobacteriota</taxon>
        <taxon>Stenosarchaea group</taxon>
        <taxon>Halobacteria</taxon>
        <taxon>Halobacteriales</taxon>
        <taxon>Haladaptataceae</taxon>
        <taxon>Halorussus</taxon>
    </lineage>
</organism>
<dbReference type="GeneID" id="73047436"/>
<protein>
    <submittedName>
        <fullName evidence="3">SHOCT domain-containing protein</fullName>
    </submittedName>
</protein>
<name>A0ABD5Q8N8_9EURY</name>
<feature type="domain" description="SHOCT" evidence="2">
    <location>
        <begin position="89"/>
        <end position="114"/>
    </location>
</feature>
<comment type="caution">
    <text evidence="3">The sequence shown here is derived from an EMBL/GenBank/DDBJ whole genome shotgun (WGS) entry which is preliminary data.</text>
</comment>
<dbReference type="EMBL" id="JBHSHT010000004">
    <property type="protein sequence ID" value="MFC4827005.1"/>
    <property type="molecule type" value="Genomic_DNA"/>
</dbReference>
<dbReference type="Proteomes" id="UP001595945">
    <property type="component" value="Unassembled WGS sequence"/>
</dbReference>
<dbReference type="RefSeq" id="WP_254270666.1">
    <property type="nucleotide sequence ID" value="NZ_CP100402.1"/>
</dbReference>
<proteinExistence type="predicted"/>
<reference evidence="3 4" key="1">
    <citation type="journal article" date="2019" name="Int. J. Syst. Evol. Microbiol.">
        <title>The Global Catalogue of Microorganisms (GCM) 10K type strain sequencing project: providing services to taxonomists for standard genome sequencing and annotation.</title>
        <authorList>
            <consortium name="The Broad Institute Genomics Platform"/>
            <consortium name="The Broad Institute Genome Sequencing Center for Infectious Disease"/>
            <person name="Wu L."/>
            <person name="Ma J."/>
        </authorList>
    </citation>
    <scope>NUCLEOTIDE SEQUENCE [LARGE SCALE GENOMIC DNA]</scope>
    <source>
        <strain evidence="3 4">XZYJ18</strain>
    </source>
</reference>
<sequence>MARQYQADSFLWIGLAILLVILFVPLLMMTFAMPMMGMMGWWNGGGLRTGFSPLWGTGMMVLFLVVLLGIGYLLYRAIVRGGVRDYDPALEELRTAYARGELSDEEYEQRLNRLQQDEVER</sequence>
<gene>
    <name evidence="3" type="ORF">ACFO9K_22400</name>
</gene>